<keyword evidence="1" id="KW-0732">Signal</keyword>
<dbReference type="EMBL" id="JAJAGO010000003">
    <property type="protein sequence ID" value="MCT2589715.1"/>
    <property type="molecule type" value="Genomic_DNA"/>
</dbReference>
<name>A0ABT2JPC0_9ACTN</name>
<evidence type="ECO:0000313" key="3">
    <source>
        <dbReference type="Proteomes" id="UP001156389"/>
    </source>
</evidence>
<dbReference type="InterPro" id="IPR035992">
    <property type="entry name" value="Ricin_B-like_lectins"/>
</dbReference>
<organism evidence="2 3">
    <name type="scientific">Streptomyces gossypii</name>
    <dbReference type="NCBI Taxonomy" id="2883101"/>
    <lineage>
        <taxon>Bacteria</taxon>
        <taxon>Bacillati</taxon>
        <taxon>Actinomycetota</taxon>
        <taxon>Actinomycetes</taxon>
        <taxon>Kitasatosporales</taxon>
        <taxon>Streptomycetaceae</taxon>
        <taxon>Streptomyces</taxon>
    </lineage>
</organism>
<evidence type="ECO:0000256" key="1">
    <source>
        <dbReference type="SAM" id="SignalP"/>
    </source>
</evidence>
<dbReference type="Proteomes" id="UP001156389">
    <property type="component" value="Unassembled WGS sequence"/>
</dbReference>
<dbReference type="PROSITE" id="PS50231">
    <property type="entry name" value="RICIN_B_LECTIN"/>
    <property type="match status" value="1"/>
</dbReference>
<dbReference type="Gene3D" id="2.80.10.50">
    <property type="match status" value="1"/>
</dbReference>
<feature type="signal peptide" evidence="1">
    <location>
        <begin position="1"/>
        <end position="45"/>
    </location>
</feature>
<keyword evidence="3" id="KW-1185">Reference proteome</keyword>
<gene>
    <name evidence="2" type="ORF">LHJ74_07240</name>
</gene>
<protein>
    <recommendedName>
        <fullName evidence="4">Ricin B lectin domain-containing protein</fullName>
    </recommendedName>
</protein>
<dbReference type="RefSeq" id="WP_260216716.1">
    <property type="nucleotide sequence ID" value="NZ_JAJAGO010000003.1"/>
</dbReference>
<accession>A0ABT2JPC0</accession>
<sequence length="197" mass="21369">MILSPGSAFTEPHILAKGDLMKKAVALLAPAVLTALCLAAPPAHAAPVPVGEEVFIDHVQTGEHITPNGFSPTPTGIVDIWEDHDDVILDSEKWVYERVATNTYVISNAGDGDACLHPSSVESRRLIATKACRHSNKQQWWMLYPTDTGVVDGFTLRPYIDTTLAITPDAVPSHNDQPLVLSPAGDYLNQVFHNRIA</sequence>
<reference evidence="2 3" key="1">
    <citation type="submission" date="2021-10" db="EMBL/GenBank/DDBJ databases">
        <title>Streptomyces gossypii sp. nov., isolated from soil collected from cotton field.</title>
        <authorList>
            <person name="Ge X."/>
            <person name="Chen X."/>
            <person name="Liu W."/>
        </authorList>
    </citation>
    <scope>NUCLEOTIDE SEQUENCE [LARGE SCALE GENOMIC DNA]</scope>
    <source>
        <strain evidence="2 3">N2-109</strain>
    </source>
</reference>
<evidence type="ECO:0008006" key="4">
    <source>
        <dbReference type="Google" id="ProtNLM"/>
    </source>
</evidence>
<evidence type="ECO:0000313" key="2">
    <source>
        <dbReference type="EMBL" id="MCT2589715.1"/>
    </source>
</evidence>
<dbReference type="SUPFAM" id="SSF50370">
    <property type="entry name" value="Ricin B-like lectins"/>
    <property type="match status" value="1"/>
</dbReference>
<feature type="chain" id="PRO_5046585454" description="Ricin B lectin domain-containing protein" evidence="1">
    <location>
        <begin position="46"/>
        <end position="197"/>
    </location>
</feature>
<proteinExistence type="predicted"/>
<comment type="caution">
    <text evidence="2">The sequence shown here is derived from an EMBL/GenBank/DDBJ whole genome shotgun (WGS) entry which is preliminary data.</text>
</comment>
<dbReference type="CDD" id="cd00161">
    <property type="entry name" value="beta-trefoil_Ricin-like"/>
    <property type="match status" value="1"/>
</dbReference>